<dbReference type="EMBL" id="CAXAMM010042462">
    <property type="protein sequence ID" value="CAK9105057.1"/>
    <property type="molecule type" value="Genomic_DNA"/>
</dbReference>
<dbReference type="SUPFAM" id="SSF54518">
    <property type="entry name" value="Tubby C-terminal domain-like"/>
    <property type="match status" value="1"/>
</dbReference>
<feature type="compositionally biased region" description="Polar residues" evidence="1">
    <location>
        <begin position="215"/>
        <end position="225"/>
    </location>
</feature>
<dbReference type="Pfam" id="PF04525">
    <property type="entry name" value="LOR"/>
    <property type="match status" value="1"/>
</dbReference>
<evidence type="ECO:0000313" key="3">
    <source>
        <dbReference type="EMBL" id="CAK9105057.1"/>
    </source>
</evidence>
<dbReference type="Proteomes" id="UP001642464">
    <property type="component" value="Unassembled WGS sequence"/>
</dbReference>
<sequence length="410" mass="44127">MTELAVFDRGPCDALGGAFLRRLLAATLIATSWCPTAGSAGSDVSAPREFRVAHRPCGAAVCRVPLLVQRRAALANRTQGTEGNASASKTSNELVHHTSRKKSAKQSKDGINHVLEDVAEEVLDGNSKLLAGLRALSASSFHQGMPYTVLMSLLTSRSNPMRFLIAFVVCAMVLSVAIALYCRWERSSPSSSAEASSSPPLRRAVHSAPGPPPSLLTSPCGSPSSRDGRSRWLCPSLVVPSGMELVFAVSELIEAQKQQVSFHIVDMQGQPLSRVVVDEFGSRGGIFLRSLDERPLAWVRTGPLYEKGAGVPQICWPSGEVYGTVAKEDPVPNKRYTLRDKSGQRIFTYNGNFQEKAINVVSASGRLVCDTERCQVPFGSTAHFQVRVAPSVDAGLILCGLLAIDKLRRV</sequence>
<dbReference type="InterPro" id="IPR007612">
    <property type="entry name" value="LOR"/>
</dbReference>
<comment type="caution">
    <text evidence="3">The sequence shown here is derived from an EMBL/GenBank/DDBJ whole genome shotgun (WGS) entry which is preliminary data.</text>
</comment>
<protein>
    <submittedName>
        <fullName evidence="3">Uncharacterized protein</fullName>
    </submittedName>
</protein>
<proteinExistence type="predicted"/>
<feature type="region of interest" description="Disordered" evidence="1">
    <location>
        <begin position="189"/>
        <end position="227"/>
    </location>
</feature>
<evidence type="ECO:0000256" key="2">
    <source>
        <dbReference type="SAM" id="Phobius"/>
    </source>
</evidence>
<organism evidence="3 4">
    <name type="scientific">Durusdinium trenchii</name>
    <dbReference type="NCBI Taxonomy" id="1381693"/>
    <lineage>
        <taxon>Eukaryota</taxon>
        <taxon>Sar</taxon>
        <taxon>Alveolata</taxon>
        <taxon>Dinophyceae</taxon>
        <taxon>Suessiales</taxon>
        <taxon>Symbiodiniaceae</taxon>
        <taxon>Durusdinium</taxon>
    </lineage>
</organism>
<evidence type="ECO:0000256" key="1">
    <source>
        <dbReference type="SAM" id="MobiDB-lite"/>
    </source>
</evidence>
<keyword evidence="4" id="KW-1185">Reference proteome</keyword>
<dbReference type="InterPro" id="IPR025659">
    <property type="entry name" value="Tubby-like_C"/>
</dbReference>
<reference evidence="3 4" key="1">
    <citation type="submission" date="2024-02" db="EMBL/GenBank/DDBJ databases">
        <authorList>
            <person name="Chen Y."/>
            <person name="Shah S."/>
            <person name="Dougan E. K."/>
            <person name="Thang M."/>
            <person name="Chan C."/>
        </authorList>
    </citation>
    <scope>NUCLEOTIDE SEQUENCE [LARGE SCALE GENOMIC DNA]</scope>
</reference>
<keyword evidence="2" id="KW-0472">Membrane</keyword>
<keyword evidence="2" id="KW-0812">Transmembrane</keyword>
<accession>A0ABP0RWN2</accession>
<gene>
    <name evidence="3" type="ORF">SCF082_LOCUS48987</name>
</gene>
<feature type="region of interest" description="Disordered" evidence="1">
    <location>
        <begin position="78"/>
        <end position="108"/>
    </location>
</feature>
<feature type="compositionally biased region" description="Polar residues" evidence="1">
    <location>
        <begin position="78"/>
        <end position="93"/>
    </location>
</feature>
<evidence type="ECO:0000313" key="4">
    <source>
        <dbReference type="Proteomes" id="UP001642464"/>
    </source>
</evidence>
<feature type="compositionally biased region" description="Low complexity" evidence="1">
    <location>
        <begin position="189"/>
        <end position="202"/>
    </location>
</feature>
<feature type="transmembrane region" description="Helical" evidence="2">
    <location>
        <begin position="161"/>
        <end position="181"/>
    </location>
</feature>
<keyword evidence="2" id="KW-1133">Transmembrane helix</keyword>
<name>A0ABP0RWN2_9DINO</name>